<sequence length="207" mass="24070">MVPKVVELNSEYATNCKNCNKTCHYPCHVPFFISALTMRGCSCIVNGRCTVCGCSCSEHVNSTYRHDFITETKEQTVEEIFERYNEGKKGIASAENVLKRLEDEYYEIQMDCYEKQEKIKECVNILSSITLNGNSLNDKVNSSNEYLDLLIKKEIEEKKHGYTKRIKGYEKLKQANEIIDYIIKKSPSKKSKEEIKAEFERRMKELE</sequence>
<gene>
    <name evidence="2" type="ORF">EDI_268730</name>
</gene>
<dbReference type="Proteomes" id="UP000008076">
    <property type="component" value="Unassembled WGS sequence"/>
</dbReference>
<accession>B0ES00</accession>
<dbReference type="eggNOG" id="ENOG502QTS0">
    <property type="taxonomic scope" value="Eukaryota"/>
</dbReference>
<organism evidence="3">
    <name type="scientific">Entamoeba dispar (strain ATCC PRA-260 / SAW760)</name>
    <dbReference type="NCBI Taxonomy" id="370354"/>
    <lineage>
        <taxon>Eukaryota</taxon>
        <taxon>Amoebozoa</taxon>
        <taxon>Evosea</taxon>
        <taxon>Archamoebae</taxon>
        <taxon>Mastigamoebida</taxon>
        <taxon>Entamoebidae</taxon>
        <taxon>Entamoeba</taxon>
    </lineage>
</organism>
<evidence type="ECO:0000256" key="1">
    <source>
        <dbReference type="SAM" id="Coils"/>
    </source>
</evidence>
<dbReference type="RefSeq" id="XP_001740872.1">
    <property type="nucleotide sequence ID" value="XM_001740820.1"/>
</dbReference>
<dbReference type="PANTHER" id="PTHR32046:SF11">
    <property type="entry name" value="IMMUNE-ASSOCIATED NUCLEOTIDE-BINDING PROTEIN 10-LIKE"/>
    <property type="match status" value="1"/>
</dbReference>
<dbReference type="PANTHER" id="PTHR32046">
    <property type="entry name" value="G DOMAIN-CONTAINING PROTEIN"/>
    <property type="match status" value="1"/>
</dbReference>
<dbReference type="VEuPathDB" id="AmoebaDB:EDI_268730"/>
<evidence type="ECO:0000313" key="2">
    <source>
        <dbReference type="EMBL" id="EDR22696.1"/>
    </source>
</evidence>
<dbReference type="GeneID" id="5886047"/>
<proteinExistence type="predicted"/>
<protein>
    <submittedName>
        <fullName evidence="2">Uncharacterized protein</fullName>
    </submittedName>
</protein>
<dbReference type="OrthoDB" id="8954335at2759"/>
<dbReference type="AlphaFoldDB" id="B0ES00"/>
<reference evidence="3" key="1">
    <citation type="submission" date="2007-12" db="EMBL/GenBank/DDBJ databases">
        <title>Annotation of Entamoeba dispar SAW760.</title>
        <authorList>
            <person name="Lorenzi H."/>
            <person name="Inman J."/>
            <person name="Schobel S."/>
            <person name="Amedeo P."/>
            <person name="Caler E."/>
        </authorList>
    </citation>
    <scope>NUCLEOTIDE SEQUENCE [LARGE SCALE GENOMIC DNA]</scope>
    <source>
        <strain evidence="3">ATCC PRA-260 / SAW760</strain>
    </source>
</reference>
<dbReference type="EMBL" id="DS550570">
    <property type="protein sequence ID" value="EDR22696.1"/>
    <property type="molecule type" value="Genomic_DNA"/>
</dbReference>
<dbReference type="KEGG" id="edi:EDI_268730"/>
<keyword evidence="1" id="KW-0175">Coiled coil</keyword>
<keyword evidence="3" id="KW-1185">Reference proteome</keyword>
<evidence type="ECO:0000313" key="3">
    <source>
        <dbReference type="Proteomes" id="UP000008076"/>
    </source>
</evidence>
<name>B0ES00_ENTDS</name>
<feature type="coiled-coil region" evidence="1">
    <location>
        <begin position="84"/>
        <end position="111"/>
    </location>
</feature>